<keyword evidence="3" id="KW-1185">Reference proteome</keyword>
<organism evidence="2 3">
    <name type="scientific">Elizabethkingia miricola</name>
    <name type="common">Chryseobacterium miricola</name>
    <dbReference type="NCBI Taxonomy" id="172045"/>
    <lineage>
        <taxon>Bacteria</taxon>
        <taxon>Pseudomonadati</taxon>
        <taxon>Bacteroidota</taxon>
        <taxon>Flavobacteriia</taxon>
        <taxon>Flavobacteriales</taxon>
        <taxon>Weeksellaceae</taxon>
        <taxon>Elizabethkingia</taxon>
    </lineage>
</organism>
<evidence type="ECO:0000313" key="2">
    <source>
        <dbReference type="EMBL" id="TYO88048.1"/>
    </source>
</evidence>
<accession>A0ABY3NBX0</accession>
<evidence type="ECO:0000256" key="1">
    <source>
        <dbReference type="SAM" id="SignalP"/>
    </source>
</evidence>
<comment type="caution">
    <text evidence="2">The sequence shown here is derived from an EMBL/GenBank/DDBJ whole genome shotgun (WGS) entry which is preliminary data.</text>
</comment>
<dbReference type="EMBL" id="VNHK01000014">
    <property type="protein sequence ID" value="TYO88048.1"/>
    <property type="molecule type" value="Genomic_DNA"/>
</dbReference>
<protein>
    <recommendedName>
        <fullName evidence="4">DUF4468 domain-containing protein</fullName>
    </recommendedName>
</protein>
<feature type="chain" id="PRO_5045464335" description="DUF4468 domain-containing protein" evidence="1">
    <location>
        <begin position="19"/>
        <end position="185"/>
    </location>
</feature>
<evidence type="ECO:0000313" key="3">
    <source>
        <dbReference type="Proteomes" id="UP000324513"/>
    </source>
</evidence>
<feature type="signal peptide" evidence="1">
    <location>
        <begin position="1"/>
        <end position="18"/>
    </location>
</feature>
<dbReference type="Proteomes" id="UP000324513">
    <property type="component" value="Unassembled WGS sequence"/>
</dbReference>
<dbReference type="RefSeq" id="WP_065083212.1">
    <property type="nucleotide sequence ID" value="NZ_FLSS01000015.1"/>
</dbReference>
<keyword evidence="1" id="KW-0732">Signal</keyword>
<evidence type="ECO:0008006" key="4">
    <source>
        <dbReference type="Google" id="ProtNLM"/>
    </source>
</evidence>
<reference evidence="2 3" key="1">
    <citation type="submission" date="2019-07" db="EMBL/GenBank/DDBJ databases">
        <title>Genomic Encyclopedia of Archaeal and Bacterial Type Strains, Phase II (KMG-II): from individual species to whole genera.</title>
        <authorList>
            <person name="Goeker M."/>
        </authorList>
    </citation>
    <scope>NUCLEOTIDE SEQUENCE [LARGE SCALE GENOMIC DNA]</scope>
    <source>
        <strain evidence="2 3">DSM 14571</strain>
    </source>
</reference>
<proteinExistence type="predicted"/>
<sequence length="185" mass="20943">MKKYLSILLLAISTIAFGQLEGFTSNNRQVIWQHIYETGLSFDNIKDVISKNKGIFKDIAFSENSINGLFENVDADYKGAGYTFMGTDILLSNSAIQSHFTIDYKEGKYRVTLSKIEFKTKNTINAGYGLNMMSSNGVNTLEPVALRNGKDEFKSGFEGKFSKTLNYTLKNLFDLTKYKKSEDNW</sequence>
<gene>
    <name evidence="2" type="ORF">LX74_03410</name>
</gene>
<name>A0ABY3NBX0_ELIMR</name>